<keyword evidence="2" id="KW-1185">Reference proteome</keyword>
<dbReference type="EMBL" id="CM047901">
    <property type="protein sequence ID" value="KAJ0097809.1"/>
    <property type="molecule type" value="Genomic_DNA"/>
</dbReference>
<evidence type="ECO:0000313" key="2">
    <source>
        <dbReference type="Proteomes" id="UP001164250"/>
    </source>
</evidence>
<reference evidence="2" key="1">
    <citation type="journal article" date="2023" name="G3 (Bethesda)">
        <title>Genome assembly and association tests identify interacting loci associated with vigor, precocity, and sex in interspecific pistachio rootstocks.</title>
        <authorList>
            <person name="Palmer W."/>
            <person name="Jacygrad E."/>
            <person name="Sagayaradj S."/>
            <person name="Cavanaugh K."/>
            <person name="Han R."/>
            <person name="Bertier L."/>
            <person name="Beede B."/>
            <person name="Kafkas S."/>
            <person name="Golino D."/>
            <person name="Preece J."/>
            <person name="Michelmore R."/>
        </authorList>
    </citation>
    <scope>NUCLEOTIDE SEQUENCE [LARGE SCALE GENOMIC DNA]</scope>
</reference>
<accession>A0ACC1BFT7</accession>
<dbReference type="Proteomes" id="UP001164250">
    <property type="component" value="Chromosome 5"/>
</dbReference>
<sequence length="330" mass="37058">MRSSLSSPSGFFAFGFYEEGNEFVVGIWLDDKSNINVVWTANQDDPPISLNSTIEFTIHGGLLLRTSHGNDQNQKSLVDLSNPAVSASMLDSGGQNIPSTILTSSKSTLDHSSGRFHLELTNTGDLVAYPVNHTDAPKEFYWAILARTFPLKLSLSLEGVLQSGLRLKNQVKGFCSSNSSKANCYCFPRFDFMNFKMRFLGCYRSFNDEEGCKREELVMFYNISKMENTKLGGLPYAKLELNKEDCSKSCLYDCYCGVVLYLNKTCKKLKLPLMFRMEDHNEPASIVFVKWSPGNTNLSSPRISPPILHETVVIDRKKKLVTFLQQACVL</sequence>
<proteinExistence type="predicted"/>
<evidence type="ECO:0000313" key="1">
    <source>
        <dbReference type="EMBL" id="KAJ0097809.1"/>
    </source>
</evidence>
<comment type="caution">
    <text evidence="1">The sequence shown here is derived from an EMBL/GenBank/DDBJ whole genome shotgun (WGS) entry which is preliminary data.</text>
</comment>
<organism evidence="1 2">
    <name type="scientific">Pistacia atlantica</name>
    <dbReference type="NCBI Taxonomy" id="434234"/>
    <lineage>
        <taxon>Eukaryota</taxon>
        <taxon>Viridiplantae</taxon>
        <taxon>Streptophyta</taxon>
        <taxon>Embryophyta</taxon>
        <taxon>Tracheophyta</taxon>
        <taxon>Spermatophyta</taxon>
        <taxon>Magnoliopsida</taxon>
        <taxon>eudicotyledons</taxon>
        <taxon>Gunneridae</taxon>
        <taxon>Pentapetalae</taxon>
        <taxon>rosids</taxon>
        <taxon>malvids</taxon>
        <taxon>Sapindales</taxon>
        <taxon>Anacardiaceae</taxon>
        <taxon>Pistacia</taxon>
    </lineage>
</organism>
<protein>
    <submittedName>
        <fullName evidence="1">Uncharacterized protein</fullName>
    </submittedName>
</protein>
<name>A0ACC1BFT7_9ROSI</name>
<gene>
    <name evidence="1" type="ORF">Patl1_27829</name>
</gene>